<comment type="subcellular location">
    <subcellularLocation>
        <location evidence="1">Membrane</location>
        <topology evidence="1">Multi-pass membrane protein</topology>
    </subcellularLocation>
</comment>
<keyword evidence="13" id="KW-1185">Reference proteome</keyword>
<dbReference type="InterPro" id="IPR013083">
    <property type="entry name" value="Znf_RING/FYVE/PHD"/>
</dbReference>
<sequence length="133" mass="15169">MSESVLSDPQSNQDDLKFCKICFGTELSARAKKRKLISPCMCKGTMKYVHEDCLFRWMSCKFGTRCELCGFSIKIVKRLKPLSHWTRPRLTPVDVMWPIASLIGICTSIVILWFSTDFTSSDGVFYTILVLGK</sequence>
<evidence type="ECO:0000256" key="3">
    <source>
        <dbReference type="ARBA" id="ARBA00022692"/>
    </source>
</evidence>
<gene>
    <name evidence="12" type="ORF">RF11_13794</name>
</gene>
<dbReference type="SMART" id="SM00744">
    <property type="entry name" value="RINGv"/>
    <property type="match status" value="1"/>
</dbReference>
<protein>
    <submittedName>
        <fullName evidence="12">E3 ubiquitin-protein ligase MARCH2</fullName>
    </submittedName>
</protein>
<evidence type="ECO:0000259" key="11">
    <source>
        <dbReference type="PROSITE" id="PS51292"/>
    </source>
</evidence>
<dbReference type="GO" id="GO:0016740">
    <property type="term" value="F:transferase activity"/>
    <property type="evidence" value="ECO:0007669"/>
    <property type="project" value="UniProtKB-KW"/>
</dbReference>
<dbReference type="AlphaFoldDB" id="A0A0C2MYT2"/>
<dbReference type="Gene3D" id="3.30.40.10">
    <property type="entry name" value="Zinc/RING finger domain, C3HC4 (zinc finger)"/>
    <property type="match status" value="1"/>
</dbReference>
<dbReference type="PANTHER" id="PTHR46065">
    <property type="entry name" value="E3 UBIQUITIN-PROTEIN LIGASE MARCH 2/3 FAMILY MEMBER"/>
    <property type="match status" value="1"/>
</dbReference>
<dbReference type="SUPFAM" id="SSF57850">
    <property type="entry name" value="RING/U-box"/>
    <property type="match status" value="1"/>
</dbReference>
<evidence type="ECO:0000256" key="2">
    <source>
        <dbReference type="ARBA" id="ARBA00022679"/>
    </source>
</evidence>
<reference evidence="12 13" key="1">
    <citation type="journal article" date="2014" name="Genome Biol. Evol.">
        <title>The genome of the myxosporean Thelohanellus kitauei shows adaptations to nutrient acquisition within its fish host.</title>
        <authorList>
            <person name="Yang Y."/>
            <person name="Xiong J."/>
            <person name="Zhou Z."/>
            <person name="Huo F."/>
            <person name="Miao W."/>
            <person name="Ran C."/>
            <person name="Liu Y."/>
            <person name="Zhang J."/>
            <person name="Feng J."/>
            <person name="Wang M."/>
            <person name="Wang M."/>
            <person name="Wang L."/>
            <person name="Yao B."/>
        </authorList>
    </citation>
    <scope>NUCLEOTIDE SEQUENCE [LARGE SCALE GENOMIC DNA]</scope>
    <source>
        <strain evidence="12">Wuqing</strain>
    </source>
</reference>
<dbReference type="PANTHER" id="PTHR46065:SF3">
    <property type="entry name" value="FI20425P1"/>
    <property type="match status" value="1"/>
</dbReference>
<dbReference type="GO" id="GO:0008270">
    <property type="term" value="F:zinc ion binding"/>
    <property type="evidence" value="ECO:0007669"/>
    <property type="project" value="UniProtKB-KW"/>
</dbReference>
<evidence type="ECO:0000256" key="8">
    <source>
        <dbReference type="ARBA" id="ARBA00022989"/>
    </source>
</evidence>
<evidence type="ECO:0000256" key="4">
    <source>
        <dbReference type="ARBA" id="ARBA00022723"/>
    </source>
</evidence>
<keyword evidence="8 10" id="KW-1133">Transmembrane helix</keyword>
<dbReference type="CDD" id="cd16495">
    <property type="entry name" value="RING_CH-C4HC3_MARCH"/>
    <property type="match status" value="1"/>
</dbReference>
<dbReference type="InterPro" id="IPR011016">
    <property type="entry name" value="Znf_RING-CH"/>
</dbReference>
<evidence type="ECO:0000256" key="6">
    <source>
        <dbReference type="ARBA" id="ARBA00022786"/>
    </source>
</evidence>
<evidence type="ECO:0000256" key="5">
    <source>
        <dbReference type="ARBA" id="ARBA00022771"/>
    </source>
</evidence>
<dbReference type="Proteomes" id="UP000031668">
    <property type="component" value="Unassembled WGS sequence"/>
</dbReference>
<feature type="domain" description="RING-CH-type" evidence="11">
    <location>
        <begin position="11"/>
        <end position="76"/>
    </location>
</feature>
<keyword evidence="6" id="KW-0833">Ubl conjugation pathway</keyword>
<name>A0A0C2MYT2_THEKT</name>
<keyword evidence="7" id="KW-0862">Zinc</keyword>
<dbReference type="GO" id="GO:0016020">
    <property type="term" value="C:membrane"/>
    <property type="evidence" value="ECO:0007669"/>
    <property type="project" value="UniProtKB-SubCell"/>
</dbReference>
<comment type="caution">
    <text evidence="12">The sequence shown here is derived from an EMBL/GenBank/DDBJ whole genome shotgun (WGS) entry which is preliminary data.</text>
</comment>
<dbReference type="EMBL" id="JWZT01002471">
    <property type="protein sequence ID" value="KII69305.1"/>
    <property type="molecule type" value="Genomic_DNA"/>
</dbReference>
<keyword evidence="3 10" id="KW-0812">Transmembrane</keyword>
<keyword evidence="4" id="KW-0479">Metal-binding</keyword>
<feature type="transmembrane region" description="Helical" evidence="10">
    <location>
        <begin position="95"/>
        <end position="114"/>
    </location>
</feature>
<evidence type="ECO:0000313" key="12">
    <source>
        <dbReference type="EMBL" id="KII69305.1"/>
    </source>
</evidence>
<organism evidence="12 13">
    <name type="scientific">Thelohanellus kitauei</name>
    <name type="common">Myxosporean</name>
    <dbReference type="NCBI Taxonomy" id="669202"/>
    <lineage>
        <taxon>Eukaryota</taxon>
        <taxon>Metazoa</taxon>
        <taxon>Cnidaria</taxon>
        <taxon>Myxozoa</taxon>
        <taxon>Myxosporea</taxon>
        <taxon>Bivalvulida</taxon>
        <taxon>Platysporina</taxon>
        <taxon>Myxobolidae</taxon>
        <taxon>Thelohanellus</taxon>
    </lineage>
</organism>
<evidence type="ECO:0000256" key="1">
    <source>
        <dbReference type="ARBA" id="ARBA00004141"/>
    </source>
</evidence>
<evidence type="ECO:0000313" key="13">
    <source>
        <dbReference type="Proteomes" id="UP000031668"/>
    </source>
</evidence>
<keyword evidence="9 10" id="KW-0472">Membrane</keyword>
<proteinExistence type="predicted"/>
<keyword evidence="5" id="KW-0863">Zinc-finger</keyword>
<dbReference type="OrthoDB" id="264354at2759"/>
<dbReference type="Pfam" id="PF12906">
    <property type="entry name" value="RINGv"/>
    <property type="match status" value="1"/>
</dbReference>
<evidence type="ECO:0000256" key="7">
    <source>
        <dbReference type="ARBA" id="ARBA00022833"/>
    </source>
</evidence>
<dbReference type="PROSITE" id="PS51292">
    <property type="entry name" value="ZF_RING_CH"/>
    <property type="match status" value="1"/>
</dbReference>
<evidence type="ECO:0000256" key="9">
    <source>
        <dbReference type="ARBA" id="ARBA00023136"/>
    </source>
</evidence>
<accession>A0A0C2MYT2</accession>
<evidence type="ECO:0000256" key="10">
    <source>
        <dbReference type="SAM" id="Phobius"/>
    </source>
</evidence>
<keyword evidence="2" id="KW-0808">Transferase</keyword>